<dbReference type="Pfam" id="PF00620">
    <property type="entry name" value="RhoGAP"/>
    <property type="match status" value="1"/>
</dbReference>
<organism evidence="4 5">
    <name type="scientific">Papaver nudicaule</name>
    <name type="common">Iceland poppy</name>
    <dbReference type="NCBI Taxonomy" id="74823"/>
    <lineage>
        <taxon>Eukaryota</taxon>
        <taxon>Viridiplantae</taxon>
        <taxon>Streptophyta</taxon>
        <taxon>Embryophyta</taxon>
        <taxon>Tracheophyta</taxon>
        <taxon>Spermatophyta</taxon>
        <taxon>Magnoliopsida</taxon>
        <taxon>Ranunculales</taxon>
        <taxon>Papaveraceae</taxon>
        <taxon>Papaveroideae</taxon>
        <taxon>Papaver</taxon>
    </lineage>
</organism>
<dbReference type="EMBL" id="JAJJMA010329442">
    <property type="protein sequence ID" value="MCL7050578.1"/>
    <property type="molecule type" value="Genomic_DNA"/>
</dbReference>
<protein>
    <submittedName>
        <fullName evidence="4">Uncharacterized protein</fullName>
    </submittedName>
</protein>
<dbReference type="AlphaFoldDB" id="A0AA42B3Y4"/>
<dbReference type="InterPro" id="IPR008936">
    <property type="entry name" value="Rho_GTPase_activation_prot"/>
</dbReference>
<evidence type="ECO:0000256" key="1">
    <source>
        <dbReference type="ARBA" id="ARBA00022468"/>
    </source>
</evidence>
<proteinExistence type="predicted"/>
<dbReference type="InterPro" id="IPR000095">
    <property type="entry name" value="CRIB_dom"/>
</dbReference>
<dbReference type="SMART" id="SM00324">
    <property type="entry name" value="RhoGAP"/>
    <property type="match status" value="1"/>
</dbReference>
<dbReference type="InterPro" id="IPR044785">
    <property type="entry name" value="RopGAP1-5"/>
</dbReference>
<evidence type="ECO:0000313" key="4">
    <source>
        <dbReference type="EMBL" id="MCL7050578.1"/>
    </source>
</evidence>
<accession>A0AA42B3Y4</accession>
<dbReference type="Gene3D" id="3.90.810.10">
    <property type="entry name" value="CRIB domain"/>
    <property type="match status" value="1"/>
</dbReference>
<dbReference type="CDD" id="cd00132">
    <property type="entry name" value="CRIB"/>
    <property type="match status" value="1"/>
</dbReference>
<dbReference type="PROSITE" id="PS50108">
    <property type="entry name" value="CRIB"/>
    <property type="match status" value="1"/>
</dbReference>
<dbReference type="GO" id="GO:0007165">
    <property type="term" value="P:signal transduction"/>
    <property type="evidence" value="ECO:0007669"/>
    <property type="project" value="InterPro"/>
</dbReference>
<evidence type="ECO:0000313" key="5">
    <source>
        <dbReference type="Proteomes" id="UP001177140"/>
    </source>
</evidence>
<feature type="domain" description="CRIB" evidence="2">
    <location>
        <begin position="81"/>
        <end position="94"/>
    </location>
</feature>
<sequence length="328" mass="36442">MPKQVLVIEESSSGHGGSGGGRGKRRKRGVLEEKTQLYPQSPAVSFLCLSSSASIIRRSMNSCRQFGQENGVISAYRRLEIGWPTDIRHVTHVTFDRFNGFLGLPVEFEVEVPSKAPSASARVFGVSAESMQCSYDSKGNSVPTILLLMQERLYSQGGLKAEGIFRINPENSQEEHVREQLNKGIVPDDIDVHCLAGLIKAWFRELPAGILDDLSPEQVLECNTEEECVELVEQLEPTQSALLNWAIDLMVDVVKEEEFNKMNARNIAMIFAPNMTQMLDPLTALMHAVQVMNLLKILIMKALRESDATAADGIRKLRESMPDIVGQK</sequence>
<dbReference type="Proteomes" id="UP001177140">
    <property type="component" value="Unassembled WGS sequence"/>
</dbReference>
<dbReference type="SUPFAM" id="SSF48350">
    <property type="entry name" value="GTPase activation domain, GAP"/>
    <property type="match status" value="1"/>
</dbReference>
<dbReference type="PANTHER" id="PTHR23177">
    <property type="entry name" value="MKIAA1688 PROTEIN"/>
    <property type="match status" value="1"/>
</dbReference>
<name>A0AA42B3Y4_PAPNU</name>
<keyword evidence="1" id="KW-0343">GTPase activation</keyword>
<dbReference type="Pfam" id="PF00786">
    <property type="entry name" value="PBD"/>
    <property type="match status" value="1"/>
</dbReference>
<dbReference type="PANTHER" id="PTHR23177:SF35">
    <property type="entry name" value="RHO GTPASE-ACTIVATING PROTEIN GACA"/>
    <property type="match status" value="1"/>
</dbReference>
<comment type="caution">
    <text evidence="4">The sequence shown here is derived from an EMBL/GenBank/DDBJ whole genome shotgun (WGS) entry which is preliminary data.</text>
</comment>
<reference evidence="4" key="1">
    <citation type="submission" date="2022-03" db="EMBL/GenBank/DDBJ databases">
        <title>A functionally conserved STORR gene fusion in Papaver species that diverged 16.8 million years ago.</title>
        <authorList>
            <person name="Catania T."/>
        </authorList>
    </citation>
    <scope>NUCLEOTIDE SEQUENCE</scope>
    <source>
        <strain evidence="4">S-191538</strain>
    </source>
</reference>
<dbReference type="SMART" id="SM00285">
    <property type="entry name" value="PBD"/>
    <property type="match status" value="1"/>
</dbReference>
<dbReference type="InterPro" id="IPR036936">
    <property type="entry name" value="CRIB_dom_sf"/>
</dbReference>
<evidence type="ECO:0000259" key="3">
    <source>
        <dbReference type="PROSITE" id="PS50238"/>
    </source>
</evidence>
<dbReference type="CDD" id="cd00159">
    <property type="entry name" value="RhoGAP"/>
    <property type="match status" value="1"/>
</dbReference>
<dbReference type="FunFam" id="1.10.555.10:FF:000046">
    <property type="entry name" value="Rho GTPase-activating protein 5"/>
    <property type="match status" value="1"/>
</dbReference>
<dbReference type="PROSITE" id="PS50238">
    <property type="entry name" value="RHOGAP"/>
    <property type="match status" value="1"/>
</dbReference>
<gene>
    <name evidence="4" type="ORF">MKW94_000624</name>
</gene>
<dbReference type="GO" id="GO:0005096">
    <property type="term" value="F:GTPase activator activity"/>
    <property type="evidence" value="ECO:0007669"/>
    <property type="project" value="UniProtKB-KW"/>
</dbReference>
<keyword evidence="5" id="KW-1185">Reference proteome</keyword>
<dbReference type="InterPro" id="IPR000198">
    <property type="entry name" value="RhoGAP_dom"/>
</dbReference>
<feature type="domain" description="Rho-GAP" evidence="3">
    <location>
        <begin position="126"/>
        <end position="306"/>
    </location>
</feature>
<evidence type="ECO:0000259" key="2">
    <source>
        <dbReference type="PROSITE" id="PS50108"/>
    </source>
</evidence>
<dbReference type="Gene3D" id="1.10.555.10">
    <property type="entry name" value="Rho GTPase activation protein"/>
    <property type="match status" value="1"/>
</dbReference>